<dbReference type="GO" id="GO:0005777">
    <property type="term" value="C:peroxisome"/>
    <property type="evidence" value="ECO:0007669"/>
    <property type="project" value="TreeGrafter"/>
</dbReference>
<dbReference type="GO" id="GO:0003857">
    <property type="term" value="F:(3S)-3-hydroxyacyl-CoA dehydrogenase (NAD+) activity"/>
    <property type="evidence" value="ECO:0007669"/>
    <property type="project" value="TreeGrafter"/>
</dbReference>
<dbReference type="PANTHER" id="PTHR23309:SF9">
    <property type="entry name" value="PEROXISOMAL FATTY ACID BETA-OXIDATION MULTIFUNCTIONAL PROTEIN MFP2"/>
    <property type="match status" value="1"/>
</dbReference>
<dbReference type="EMBL" id="LXQA010019618">
    <property type="protein sequence ID" value="MCH91069.1"/>
    <property type="molecule type" value="Genomic_DNA"/>
</dbReference>
<keyword evidence="2" id="KW-0456">Lyase</keyword>
<proteinExistence type="predicted"/>
<dbReference type="GO" id="GO:0016829">
    <property type="term" value="F:lyase activity"/>
    <property type="evidence" value="ECO:0007669"/>
    <property type="project" value="UniProtKB-KW"/>
</dbReference>
<dbReference type="GO" id="GO:0006635">
    <property type="term" value="P:fatty acid beta-oxidation"/>
    <property type="evidence" value="ECO:0007669"/>
    <property type="project" value="TreeGrafter"/>
</dbReference>
<keyword evidence="5" id="KW-1185">Reference proteome</keyword>
<evidence type="ECO:0000313" key="5">
    <source>
        <dbReference type="Proteomes" id="UP000265520"/>
    </source>
</evidence>
<evidence type="ECO:0000256" key="1">
    <source>
        <dbReference type="ARBA" id="ARBA00023235"/>
    </source>
</evidence>
<dbReference type="Gene3D" id="3.90.226.10">
    <property type="entry name" value="2-enoyl-CoA Hydratase, Chain A, domain 1"/>
    <property type="match status" value="1"/>
</dbReference>
<evidence type="ECO:0000313" key="4">
    <source>
        <dbReference type="EMBL" id="MCH91069.1"/>
    </source>
</evidence>
<organism evidence="4 5">
    <name type="scientific">Trifolium medium</name>
    <dbReference type="NCBI Taxonomy" id="97028"/>
    <lineage>
        <taxon>Eukaryota</taxon>
        <taxon>Viridiplantae</taxon>
        <taxon>Streptophyta</taxon>
        <taxon>Embryophyta</taxon>
        <taxon>Tracheophyta</taxon>
        <taxon>Spermatophyta</taxon>
        <taxon>Magnoliopsida</taxon>
        <taxon>eudicotyledons</taxon>
        <taxon>Gunneridae</taxon>
        <taxon>Pentapetalae</taxon>
        <taxon>rosids</taxon>
        <taxon>fabids</taxon>
        <taxon>Fabales</taxon>
        <taxon>Fabaceae</taxon>
        <taxon>Papilionoideae</taxon>
        <taxon>50 kb inversion clade</taxon>
        <taxon>NPAAA clade</taxon>
        <taxon>Hologalegina</taxon>
        <taxon>IRL clade</taxon>
        <taxon>Trifolieae</taxon>
        <taxon>Trifolium</taxon>
    </lineage>
</organism>
<keyword evidence="1" id="KW-0413">Isomerase</keyword>
<dbReference type="InterPro" id="IPR001753">
    <property type="entry name" value="Enoyl-CoA_hydra/iso"/>
</dbReference>
<dbReference type="GO" id="GO:0016853">
    <property type="term" value="F:isomerase activity"/>
    <property type="evidence" value="ECO:0007669"/>
    <property type="project" value="UniProtKB-KW"/>
</dbReference>
<comment type="caution">
    <text evidence="4">The sequence shown here is derived from an EMBL/GenBank/DDBJ whole genome shotgun (WGS) entry which is preliminary data.</text>
</comment>
<dbReference type="CDD" id="cd06558">
    <property type="entry name" value="crotonase-like"/>
    <property type="match status" value="1"/>
</dbReference>
<protein>
    <submittedName>
        <fullName evidence="4">Peroxisomal fatty acid beta-oxidation multifunctional protein MFP2-like</fullName>
    </submittedName>
</protein>
<dbReference type="InterPro" id="IPR029045">
    <property type="entry name" value="ClpP/crotonase-like_dom_sf"/>
</dbReference>
<accession>A0A392MVT4</accession>
<reference evidence="4 5" key="1">
    <citation type="journal article" date="2018" name="Front. Plant Sci.">
        <title>Red Clover (Trifolium pratense) and Zigzag Clover (T. medium) - A Picture of Genomic Similarities and Differences.</title>
        <authorList>
            <person name="Dluhosova J."/>
            <person name="Istvanek J."/>
            <person name="Nedelnik J."/>
            <person name="Repkova J."/>
        </authorList>
    </citation>
    <scope>NUCLEOTIDE SEQUENCE [LARGE SCALE GENOMIC DNA]</scope>
    <source>
        <strain evidence="5">cv. 10/8</strain>
        <tissue evidence="4">Leaf</tissue>
    </source>
</reference>
<dbReference type="Proteomes" id="UP000265520">
    <property type="component" value="Unassembled WGS sequence"/>
</dbReference>
<feature type="non-terminal residue" evidence="4">
    <location>
        <position position="114"/>
    </location>
</feature>
<dbReference type="PANTHER" id="PTHR23309">
    <property type="entry name" value="3-HYDROXYACYL-COA DEHYROGENASE"/>
    <property type="match status" value="1"/>
</dbReference>
<evidence type="ECO:0000256" key="3">
    <source>
        <dbReference type="ARBA" id="ARBA00023268"/>
    </source>
</evidence>
<dbReference type="Pfam" id="PF00378">
    <property type="entry name" value="ECH_1"/>
    <property type="match status" value="1"/>
</dbReference>
<dbReference type="SUPFAM" id="SSF52096">
    <property type="entry name" value="ClpP/crotonase"/>
    <property type="match status" value="1"/>
</dbReference>
<name>A0A392MVT4_9FABA</name>
<sequence>MKHQVSAKGKFSGGFDISAFGGLQEAKERPKPGWISIEIITDTIEAAKKPSVAAIDGLALGGGLEVAMACNARLSTATAQLGLPELQLGIIPGFGGTQRLPRLVGLPKALEMML</sequence>
<gene>
    <name evidence="4" type="ORF">A2U01_0011993</name>
</gene>
<evidence type="ECO:0000256" key="2">
    <source>
        <dbReference type="ARBA" id="ARBA00023239"/>
    </source>
</evidence>
<dbReference type="AlphaFoldDB" id="A0A392MVT4"/>
<keyword evidence="3" id="KW-0511">Multifunctional enzyme</keyword>